<dbReference type="EMBL" id="JADCNM010000009">
    <property type="protein sequence ID" value="KAG0469236.1"/>
    <property type="molecule type" value="Genomic_DNA"/>
</dbReference>
<gene>
    <name evidence="1" type="ORF">HPP92_018564</name>
</gene>
<evidence type="ECO:0000313" key="1">
    <source>
        <dbReference type="EMBL" id="KAG0469236.1"/>
    </source>
</evidence>
<dbReference type="Proteomes" id="UP000639772">
    <property type="component" value="Chromosome 9"/>
</dbReference>
<accession>A0A835QA27</accession>
<evidence type="ECO:0000313" key="2">
    <source>
        <dbReference type="Proteomes" id="UP000639772"/>
    </source>
</evidence>
<name>A0A835QA27_VANPL</name>
<protein>
    <submittedName>
        <fullName evidence="1">Uncharacterized protein</fullName>
    </submittedName>
</protein>
<proteinExistence type="predicted"/>
<reference evidence="1 2" key="1">
    <citation type="journal article" date="2020" name="Nat. Food">
        <title>A phased Vanilla planifolia genome enables genetic improvement of flavour and production.</title>
        <authorList>
            <person name="Hasing T."/>
            <person name="Tang H."/>
            <person name="Brym M."/>
            <person name="Khazi F."/>
            <person name="Huang T."/>
            <person name="Chambers A.H."/>
        </authorList>
    </citation>
    <scope>NUCLEOTIDE SEQUENCE [LARGE SCALE GENOMIC DNA]</scope>
    <source>
        <tissue evidence="1">Leaf</tissue>
    </source>
</reference>
<dbReference type="AlphaFoldDB" id="A0A835QA27"/>
<comment type="caution">
    <text evidence="1">The sequence shown here is derived from an EMBL/GenBank/DDBJ whole genome shotgun (WGS) entry which is preliminary data.</text>
</comment>
<feature type="non-terminal residue" evidence="1">
    <location>
        <position position="1"/>
    </location>
</feature>
<dbReference type="OrthoDB" id="761290at2759"/>
<organism evidence="1 2">
    <name type="scientific">Vanilla planifolia</name>
    <name type="common">Vanilla</name>
    <dbReference type="NCBI Taxonomy" id="51239"/>
    <lineage>
        <taxon>Eukaryota</taxon>
        <taxon>Viridiplantae</taxon>
        <taxon>Streptophyta</taxon>
        <taxon>Embryophyta</taxon>
        <taxon>Tracheophyta</taxon>
        <taxon>Spermatophyta</taxon>
        <taxon>Magnoliopsida</taxon>
        <taxon>Liliopsida</taxon>
        <taxon>Asparagales</taxon>
        <taxon>Orchidaceae</taxon>
        <taxon>Vanilloideae</taxon>
        <taxon>Vanilleae</taxon>
        <taxon>Vanilla</taxon>
    </lineage>
</organism>
<sequence>SGCCKPPPTCGYQQVNATYWKAPKGPSSPMELTAKHGATIRNGCASTASHAKQLFLQI</sequence>